<accession>A0A8J8GBV2</accession>
<dbReference type="InterPro" id="IPR041127">
    <property type="entry name" value="PET_hydrolase/cutinase-like"/>
</dbReference>
<evidence type="ECO:0000256" key="2">
    <source>
        <dbReference type="SAM" id="SignalP"/>
    </source>
</evidence>
<feature type="domain" description="PET hydrolase/cutinase-like" evidence="3">
    <location>
        <begin position="29"/>
        <end position="268"/>
    </location>
</feature>
<dbReference type="SUPFAM" id="SSF53474">
    <property type="entry name" value="alpha/beta-Hydrolases"/>
    <property type="match status" value="1"/>
</dbReference>
<protein>
    <submittedName>
        <fullName evidence="5">Dienelactone hydrolase</fullName>
    </submittedName>
</protein>
<organism evidence="5 6">
    <name type="scientific">Frigoriflavimonas asaccharolytica</name>
    <dbReference type="NCBI Taxonomy" id="2735899"/>
    <lineage>
        <taxon>Bacteria</taxon>
        <taxon>Pseudomonadati</taxon>
        <taxon>Bacteroidota</taxon>
        <taxon>Flavobacteriia</taxon>
        <taxon>Flavobacteriales</taxon>
        <taxon>Weeksellaceae</taxon>
        <taxon>Frigoriflavimonas</taxon>
    </lineage>
</organism>
<keyword evidence="1 2" id="KW-0732">Signal</keyword>
<reference evidence="5" key="1">
    <citation type="submission" date="2020-05" db="EMBL/GenBank/DDBJ databases">
        <title>Genomic Encyclopedia of Type Strains, Phase IV (KMG-V): Genome sequencing to study the core and pangenomes of soil and plant-associated prokaryotes.</title>
        <authorList>
            <person name="Whitman W."/>
        </authorList>
    </citation>
    <scope>NUCLEOTIDE SEQUENCE</scope>
    <source>
        <strain evidence="5">16F</strain>
    </source>
</reference>
<dbReference type="InterPro" id="IPR029058">
    <property type="entry name" value="AB_hydrolase_fold"/>
</dbReference>
<evidence type="ECO:0000259" key="3">
    <source>
        <dbReference type="Pfam" id="PF12740"/>
    </source>
</evidence>
<dbReference type="Pfam" id="PF12740">
    <property type="entry name" value="PETase"/>
    <property type="match status" value="1"/>
</dbReference>
<comment type="caution">
    <text evidence="5">The sequence shown here is derived from an EMBL/GenBank/DDBJ whole genome shotgun (WGS) entry which is preliminary data.</text>
</comment>
<sequence>MKKLYSLVLIFIFTTSSLNFVYAQCATVTAASITNPGNYTIATLTENDGVRNGPNYNGATIYYPTNATPPYASIAIVPGFVSAPSTVQDWGPFYASHGYVAIIIGTNSLFDFPEARANALLDALETMKQENIRMASPLFGKLNLNKLVVSGWSMGGGGAQRAAVLDNTISGVIALCPYLLAPQLNHQSPLLIFSGQADPTAPPAQHADLHYNATPSTTSKMLFEVANGNHSVANTPTGANGDVGKIAISWLKKYVDNDDCYCNLLKNSLLANNTQASKINQNFQCDGVLNVLETNSKIGVYPNPAKDFIIVDIQEKADYKLYSSTGKLVLTGKISKLENKINVQKLSAGVFYLEINNQVIKIIKVD</sequence>
<dbReference type="Gene3D" id="3.40.50.1820">
    <property type="entry name" value="alpha/beta hydrolase"/>
    <property type="match status" value="1"/>
</dbReference>
<dbReference type="NCBIfam" id="TIGR04183">
    <property type="entry name" value="Por_Secre_tail"/>
    <property type="match status" value="1"/>
</dbReference>
<dbReference type="RefSeq" id="WP_173779432.1">
    <property type="nucleotide sequence ID" value="NZ_JABSNO010000013.1"/>
</dbReference>
<name>A0A8J8GBV2_9FLAO</name>
<keyword evidence="5" id="KW-0378">Hydrolase</keyword>
<feature type="domain" description="Secretion system C-terminal sorting" evidence="4">
    <location>
        <begin position="300"/>
        <end position="362"/>
    </location>
</feature>
<gene>
    <name evidence="5" type="ORF">HNQ03_001923</name>
</gene>
<dbReference type="Pfam" id="PF18962">
    <property type="entry name" value="Por_Secre_tail"/>
    <property type="match status" value="1"/>
</dbReference>
<keyword evidence="6" id="KW-1185">Reference proteome</keyword>
<dbReference type="GO" id="GO:0016787">
    <property type="term" value="F:hydrolase activity"/>
    <property type="evidence" value="ECO:0007669"/>
    <property type="project" value="UniProtKB-KW"/>
</dbReference>
<evidence type="ECO:0000256" key="1">
    <source>
        <dbReference type="ARBA" id="ARBA00022729"/>
    </source>
</evidence>
<proteinExistence type="predicted"/>
<feature type="chain" id="PRO_5035177952" evidence="2">
    <location>
        <begin position="24"/>
        <end position="366"/>
    </location>
</feature>
<dbReference type="AlphaFoldDB" id="A0A8J8GBV2"/>
<dbReference type="InterPro" id="IPR026444">
    <property type="entry name" value="Secre_tail"/>
</dbReference>
<evidence type="ECO:0000313" key="6">
    <source>
        <dbReference type="Proteomes" id="UP000610746"/>
    </source>
</evidence>
<dbReference type="Proteomes" id="UP000610746">
    <property type="component" value="Unassembled WGS sequence"/>
</dbReference>
<feature type="signal peptide" evidence="2">
    <location>
        <begin position="1"/>
        <end position="23"/>
    </location>
</feature>
<evidence type="ECO:0000259" key="4">
    <source>
        <dbReference type="Pfam" id="PF18962"/>
    </source>
</evidence>
<dbReference type="EMBL" id="JABSNO010000013">
    <property type="protein sequence ID" value="NRS92842.1"/>
    <property type="molecule type" value="Genomic_DNA"/>
</dbReference>
<evidence type="ECO:0000313" key="5">
    <source>
        <dbReference type="EMBL" id="NRS92842.1"/>
    </source>
</evidence>